<proteinExistence type="predicted"/>
<reference evidence="1 2" key="1">
    <citation type="journal article" date="2021" name="Front. Genet.">
        <title>Chromosome-Level Genome Assembly Reveals Significant Gene Expansion in the Toll and IMD Signaling Pathways of Dendrolimus kikuchii.</title>
        <authorList>
            <person name="Zhou J."/>
            <person name="Wu P."/>
            <person name="Xiong Z."/>
            <person name="Liu N."/>
            <person name="Zhao N."/>
            <person name="Ji M."/>
            <person name="Qiu Y."/>
            <person name="Yang B."/>
        </authorList>
    </citation>
    <scope>NUCLEOTIDE SEQUENCE [LARGE SCALE GENOMIC DNA]</scope>
    <source>
        <strain evidence="1">Ann1</strain>
    </source>
</reference>
<keyword evidence="2" id="KW-1185">Reference proteome</keyword>
<sequence length="103" mass="11842">MAVPLLIRSPTEAYLPIYHFVKIIQNCIILQPCYYLKSFEIIPSEMGFEPTRAEHIGLAVQRLNHSATSSCDCGRIQLAPDSLHALHYVLNVDTQVWKRIYNR</sequence>
<accession>A0ACC1DBB4</accession>
<evidence type="ECO:0000313" key="2">
    <source>
        <dbReference type="Proteomes" id="UP000824533"/>
    </source>
</evidence>
<dbReference type="Proteomes" id="UP000824533">
    <property type="component" value="Linkage Group LG05"/>
</dbReference>
<comment type="caution">
    <text evidence="1">The sequence shown here is derived from an EMBL/GenBank/DDBJ whole genome shotgun (WGS) entry which is preliminary data.</text>
</comment>
<name>A0ACC1DBB4_9NEOP</name>
<evidence type="ECO:0000313" key="1">
    <source>
        <dbReference type="EMBL" id="KAJ0181229.1"/>
    </source>
</evidence>
<gene>
    <name evidence="1" type="ORF">K1T71_003314</name>
</gene>
<organism evidence="1 2">
    <name type="scientific">Dendrolimus kikuchii</name>
    <dbReference type="NCBI Taxonomy" id="765133"/>
    <lineage>
        <taxon>Eukaryota</taxon>
        <taxon>Metazoa</taxon>
        <taxon>Ecdysozoa</taxon>
        <taxon>Arthropoda</taxon>
        <taxon>Hexapoda</taxon>
        <taxon>Insecta</taxon>
        <taxon>Pterygota</taxon>
        <taxon>Neoptera</taxon>
        <taxon>Endopterygota</taxon>
        <taxon>Lepidoptera</taxon>
        <taxon>Glossata</taxon>
        <taxon>Ditrysia</taxon>
        <taxon>Bombycoidea</taxon>
        <taxon>Lasiocampidae</taxon>
        <taxon>Dendrolimus</taxon>
    </lineage>
</organism>
<dbReference type="EMBL" id="CM034391">
    <property type="protein sequence ID" value="KAJ0181229.1"/>
    <property type="molecule type" value="Genomic_DNA"/>
</dbReference>
<protein>
    <submittedName>
        <fullName evidence="1">Uncharacterized protein</fullName>
    </submittedName>
</protein>